<reference evidence="2" key="1">
    <citation type="submission" date="2022-07" db="EMBL/GenBank/DDBJ databases">
        <title>Evaluation of T. orientalis genome assembly methods using nanopore sequencing and analysis of variation between genomes.</title>
        <authorList>
            <person name="Yam J."/>
            <person name="Micallef M.L."/>
            <person name="Liu M."/>
            <person name="Djordjevic S.P."/>
            <person name="Bogema D.R."/>
            <person name="Jenkins C."/>
        </authorList>
    </citation>
    <scope>NUCLEOTIDE SEQUENCE</scope>
    <source>
        <strain evidence="2">Goon Nure</strain>
    </source>
</reference>
<protein>
    <submittedName>
        <fullName evidence="2">Uncharacterized protein</fullName>
    </submittedName>
</protein>
<evidence type="ECO:0000256" key="1">
    <source>
        <dbReference type="SAM" id="SignalP"/>
    </source>
</evidence>
<evidence type="ECO:0000313" key="2">
    <source>
        <dbReference type="EMBL" id="UKK00839.2"/>
    </source>
</evidence>
<name>A0A976QUD8_THEOR</name>
<evidence type="ECO:0000313" key="3">
    <source>
        <dbReference type="Proteomes" id="UP000244811"/>
    </source>
</evidence>
<proteinExistence type="predicted"/>
<dbReference type="EMBL" id="CP056069">
    <property type="protein sequence ID" value="UKK00839.2"/>
    <property type="molecule type" value="Genomic_DNA"/>
</dbReference>
<feature type="signal peptide" evidence="1">
    <location>
        <begin position="1"/>
        <end position="21"/>
    </location>
</feature>
<dbReference type="AlphaFoldDB" id="A0A976QUD8"/>
<feature type="chain" id="PRO_5036985544" evidence="1">
    <location>
        <begin position="22"/>
        <end position="411"/>
    </location>
</feature>
<organism evidence="2 3">
    <name type="scientific">Theileria orientalis</name>
    <dbReference type="NCBI Taxonomy" id="68886"/>
    <lineage>
        <taxon>Eukaryota</taxon>
        <taxon>Sar</taxon>
        <taxon>Alveolata</taxon>
        <taxon>Apicomplexa</taxon>
        <taxon>Aconoidasida</taxon>
        <taxon>Piroplasmida</taxon>
        <taxon>Theileriidae</taxon>
        <taxon>Theileria</taxon>
    </lineage>
</organism>
<sequence length="411" mass="47904">MGRLPFLLLTFAYSLLPFSYASPKSNYHYLFDKDAYYIYNALYDKFCSKDVMNTLICIVLKISPLNYFISEEKSYFINLSELPASDCLYMNYHHRSIMTNLTPHVYVVYPYSGDSLIFSYPLKFSNDETRVFDNISLIQMKDEDENFESCIIIVGEVCRYNSDFSSNLSLLIKGSKLNILPIATANAMNYQINYVLKQSMGFHFPSSKEFNDHINAVIIDQLLVYKNDMLKKLDNNLLFRECVLMNELDILFFNINQFPLHIYNDIKKFKTFIMDGFNHITYIMYTKLKEIWEIIKVSNLTTIHSSIEKFFTFYSQYELDLYSGLKFIMDPAVYGEILRLSSSYFNSYSKQLENHSKSLTRLELSQLISDSNEFIKKLSIILGQQNQAPSKYGPVCASAFFKKTEAAYSVL</sequence>
<dbReference type="Proteomes" id="UP000244811">
    <property type="component" value="Chromosome 1"/>
</dbReference>
<keyword evidence="1" id="KW-0732">Signal</keyword>
<accession>A0A976QUD8</accession>
<gene>
    <name evidence="2" type="ORF">MACK_000913</name>
</gene>